<evidence type="ECO:0000256" key="2">
    <source>
        <dbReference type="SAM" id="MobiDB-lite"/>
    </source>
</evidence>
<protein>
    <submittedName>
        <fullName evidence="3">Mitochondrial</fullName>
    </submittedName>
</protein>
<feature type="coiled-coil region" evidence="1">
    <location>
        <begin position="138"/>
        <end position="229"/>
    </location>
</feature>
<comment type="caution">
    <text evidence="3">The sequence shown here is derived from an EMBL/GenBank/DDBJ whole genome shotgun (WGS) entry which is preliminary data.</text>
</comment>
<dbReference type="EMBL" id="CAXAMM010017113">
    <property type="protein sequence ID" value="CAK9040393.1"/>
    <property type="molecule type" value="Genomic_DNA"/>
</dbReference>
<accession>A0ABP0LMH5</accession>
<feature type="compositionally biased region" description="Polar residues" evidence="2">
    <location>
        <begin position="63"/>
        <end position="75"/>
    </location>
</feature>
<sequence length="733" mass="82076">MSLSSFRIDRADLASTASDRCSEDSFGVVGSVEDRLKTDRSSKLAAFKERQVKNFQRPPIASVASTSSLRRSQTEGAAESSEVLSLSRLNTARSIDGESNSPVPLVSDMTKQLVEIKEQQESVTQKIFAAIASSDQVSVETKNQLSRLQSRLEEVEGEASQKRREVLQQLSQLQEKFKEHQSHNSELKEGQQELKAALTRELEGQNASLKALQQTSKEAQAQLEELKVDALPKKRVLESLKVDMEQLPELCRLVGQQGRLIDAIRAQDLGERVGEMQRVVETQGRSLEALRTQEASCNSDIQRSFEANMAVVQCLRTKGEETGQHVADLQRLVESQSRTVESLRSQSLQVQETLQGQDPDKRLSDLKRSTDGIAELFQELKGRMLESASKLQEVSSFLEKQETNLQGLSTQSSTMHQSLTAVLLEILSQLKELPSELGTKVAELSQTISEVVESSQEQKLFLEAAQAGINNIKEEQSRSFGQLQERQQTSVGKVQSTLSEYRADMAAWQSEAAEQLQQAMQTHAQEFQALQSKMAIYGTQLSEQDRQLQQLTKTAATQKSLEQFMLKMDAQHKAHVEEMHRLQKSFANESECQGLRMELDASKKSQRSLEGQQAIQERSWEEERGQAKFEKEVARLQAREASLVQQLQQAIVEVPITQMTEPVEAERSLRSFLPPPPRKPPFLTLGVAAVGGLLLASLAAHFKWHKAPEPPSKPQGFRVSRVFRRVKNGIHVR</sequence>
<reference evidence="3 5" key="1">
    <citation type="submission" date="2024-02" db="EMBL/GenBank/DDBJ databases">
        <authorList>
            <person name="Chen Y."/>
            <person name="Shah S."/>
            <person name="Dougan E. K."/>
            <person name="Thang M."/>
            <person name="Chan C."/>
        </authorList>
    </citation>
    <scope>NUCLEOTIDE SEQUENCE [LARGE SCALE GENOMIC DNA]</scope>
</reference>
<feature type="region of interest" description="Disordered" evidence="2">
    <location>
        <begin position="603"/>
        <end position="623"/>
    </location>
</feature>
<evidence type="ECO:0000313" key="4">
    <source>
        <dbReference type="EMBL" id="CAK9040928.1"/>
    </source>
</evidence>
<proteinExistence type="predicted"/>
<keyword evidence="5" id="KW-1185">Reference proteome</keyword>
<organism evidence="3 5">
    <name type="scientific">Durusdinium trenchii</name>
    <dbReference type="NCBI Taxonomy" id="1381693"/>
    <lineage>
        <taxon>Eukaryota</taxon>
        <taxon>Sar</taxon>
        <taxon>Alveolata</taxon>
        <taxon>Dinophyceae</taxon>
        <taxon>Suessiales</taxon>
        <taxon>Symbiodiniaceae</taxon>
        <taxon>Durusdinium</taxon>
    </lineage>
</organism>
<keyword evidence="1" id="KW-0175">Coiled coil</keyword>
<name>A0ABP0LMH5_9DINO</name>
<feature type="coiled-coil region" evidence="1">
    <location>
        <begin position="498"/>
        <end position="533"/>
    </location>
</feature>
<evidence type="ECO:0000313" key="5">
    <source>
        <dbReference type="Proteomes" id="UP001642464"/>
    </source>
</evidence>
<dbReference type="Proteomes" id="UP001642464">
    <property type="component" value="Unassembled WGS sequence"/>
</dbReference>
<feature type="region of interest" description="Disordered" evidence="2">
    <location>
        <begin position="58"/>
        <end position="83"/>
    </location>
</feature>
<evidence type="ECO:0000256" key="1">
    <source>
        <dbReference type="SAM" id="Coils"/>
    </source>
</evidence>
<feature type="coiled-coil region" evidence="1">
    <location>
        <begin position="626"/>
        <end position="653"/>
    </location>
</feature>
<gene>
    <name evidence="3" type="ORF">SCF082_LOCUS23515</name>
    <name evidence="4" type="ORF">SCF082_LOCUS23713</name>
</gene>
<dbReference type="EMBL" id="CAXAMM010017335">
    <property type="protein sequence ID" value="CAK9040928.1"/>
    <property type="molecule type" value="Genomic_DNA"/>
</dbReference>
<evidence type="ECO:0000313" key="3">
    <source>
        <dbReference type="EMBL" id="CAK9040393.1"/>
    </source>
</evidence>